<sequence length="222" mass="25833">MKYFSILLLAISLYSCKEEKKEIKEEPKAISEISDSKTQSDSVNQKATQFTEVKNDIQEDDGQDEIMLEKDILFNGKLKRIFELKDFEKVFGKADSTKLMSETQPCTYIFEDTGDGKNDKYLYKNESCFENTEQKVGVNEFWFLNGNYILYKGIKIDGSSTIDDIRKIFPNSVKNISELDSPGRGKVQLIRLREDKENISDGHINIYFKNNRVQSIHWWFPC</sequence>
<dbReference type="EMBL" id="MAYH01000048">
    <property type="protein sequence ID" value="OCA69055.1"/>
    <property type="molecule type" value="Genomic_DNA"/>
</dbReference>
<dbReference type="RefSeq" id="WP_065396154.1">
    <property type="nucleotide sequence ID" value="NZ_MAYH01000048.1"/>
</dbReference>
<evidence type="ECO:0008006" key="4">
    <source>
        <dbReference type="Google" id="ProtNLM"/>
    </source>
</evidence>
<protein>
    <recommendedName>
        <fullName evidence="4">Lipoprotein</fullName>
    </recommendedName>
</protein>
<evidence type="ECO:0000313" key="3">
    <source>
        <dbReference type="Proteomes" id="UP000092651"/>
    </source>
</evidence>
<feature type="compositionally biased region" description="Polar residues" evidence="1">
    <location>
        <begin position="36"/>
        <end position="45"/>
    </location>
</feature>
<name>A0A1B8ZBU5_9FLAO</name>
<reference evidence="2 3" key="1">
    <citation type="submission" date="2016-07" db="EMBL/GenBank/DDBJ databases">
        <authorList>
            <person name="Jeong J.-J."/>
            <person name="Kim D.W."/>
            <person name="Sang M.K."/>
            <person name="Choi I.-G."/>
            <person name="Kim K.D."/>
        </authorList>
    </citation>
    <scope>NUCLEOTIDE SEQUENCE [LARGE SCALE GENOMIC DNA]</scope>
    <source>
        <strain evidence="2 3">UTM-3</strain>
    </source>
</reference>
<organism evidence="2 3">
    <name type="scientific">Chryseobacterium artocarpi</name>
    <dbReference type="NCBI Taxonomy" id="1414727"/>
    <lineage>
        <taxon>Bacteria</taxon>
        <taxon>Pseudomonadati</taxon>
        <taxon>Bacteroidota</taxon>
        <taxon>Flavobacteriia</taxon>
        <taxon>Flavobacteriales</taxon>
        <taxon>Weeksellaceae</taxon>
        <taxon>Chryseobacterium group</taxon>
        <taxon>Chryseobacterium</taxon>
    </lineage>
</organism>
<evidence type="ECO:0000256" key="1">
    <source>
        <dbReference type="SAM" id="MobiDB-lite"/>
    </source>
</evidence>
<comment type="caution">
    <text evidence="2">The sequence shown here is derived from an EMBL/GenBank/DDBJ whole genome shotgun (WGS) entry which is preliminary data.</text>
</comment>
<keyword evidence="3" id="KW-1185">Reference proteome</keyword>
<feature type="region of interest" description="Disordered" evidence="1">
    <location>
        <begin position="25"/>
        <end position="45"/>
    </location>
</feature>
<accession>A0A1B8ZBU5</accession>
<dbReference type="PROSITE" id="PS51257">
    <property type="entry name" value="PROKAR_LIPOPROTEIN"/>
    <property type="match status" value="1"/>
</dbReference>
<dbReference type="OrthoDB" id="883995at2"/>
<evidence type="ECO:0000313" key="2">
    <source>
        <dbReference type="EMBL" id="OCA69055.1"/>
    </source>
</evidence>
<gene>
    <name evidence="2" type="ORF">BBI01_17745</name>
</gene>
<proteinExistence type="predicted"/>
<dbReference type="AlphaFoldDB" id="A0A1B8ZBU5"/>
<dbReference type="Proteomes" id="UP000092651">
    <property type="component" value="Unassembled WGS sequence"/>
</dbReference>